<dbReference type="SUPFAM" id="SSF51445">
    <property type="entry name" value="(Trans)glycosidases"/>
    <property type="match status" value="1"/>
</dbReference>
<dbReference type="GO" id="GO:0009254">
    <property type="term" value="P:peptidoglycan turnover"/>
    <property type="evidence" value="ECO:0007669"/>
    <property type="project" value="TreeGrafter"/>
</dbReference>
<dbReference type="InterPro" id="IPR036962">
    <property type="entry name" value="Glyco_hydro_3_N_sf"/>
</dbReference>
<dbReference type="PANTHER" id="PTHR30480:SF13">
    <property type="entry name" value="BETA-HEXOSAMINIDASE"/>
    <property type="match status" value="1"/>
</dbReference>
<reference evidence="7 8" key="1">
    <citation type="submission" date="2018-07" db="EMBL/GenBank/DDBJ databases">
        <title>Genomic Encyclopedia of Type Strains, Phase III (KMG-III): the genomes of soil and plant-associated and newly described type strains.</title>
        <authorList>
            <person name="Whitman W."/>
        </authorList>
    </citation>
    <scope>NUCLEOTIDE SEQUENCE [LARGE SCALE GENOMIC DNA]</scope>
    <source>
        <strain evidence="7 8">CECT 8236</strain>
    </source>
</reference>
<keyword evidence="8" id="KW-1185">Reference proteome</keyword>
<organism evidence="7 8">
    <name type="scientific">Cohnella lupini</name>
    <dbReference type="NCBI Taxonomy" id="1294267"/>
    <lineage>
        <taxon>Bacteria</taxon>
        <taxon>Bacillati</taxon>
        <taxon>Bacillota</taxon>
        <taxon>Bacilli</taxon>
        <taxon>Bacillales</taxon>
        <taxon>Paenibacillaceae</taxon>
        <taxon>Cohnella</taxon>
    </lineage>
</organism>
<dbReference type="InterPro" id="IPR050226">
    <property type="entry name" value="NagZ_Beta-hexosaminidase"/>
</dbReference>
<comment type="similarity">
    <text evidence="2">Belongs to the glycosyl hydrolase 3 family.</text>
</comment>
<dbReference type="AlphaFoldDB" id="A0A3D9ITD6"/>
<dbReference type="Pfam" id="PF00933">
    <property type="entry name" value="Glyco_hydro_3"/>
    <property type="match status" value="1"/>
</dbReference>
<proteinExistence type="inferred from homology"/>
<evidence type="ECO:0000313" key="8">
    <source>
        <dbReference type="Proteomes" id="UP000256869"/>
    </source>
</evidence>
<accession>A0A3D9ITD6</accession>
<evidence type="ECO:0000256" key="2">
    <source>
        <dbReference type="ARBA" id="ARBA00005336"/>
    </source>
</evidence>
<dbReference type="InterPro" id="IPR017853">
    <property type="entry name" value="GH"/>
</dbReference>
<dbReference type="EC" id="3.2.1.52" evidence="3"/>
<dbReference type="InterPro" id="IPR019800">
    <property type="entry name" value="Glyco_hydro_3_AS"/>
</dbReference>
<keyword evidence="5" id="KW-0326">Glycosidase</keyword>
<comment type="caution">
    <text evidence="7">The sequence shown here is derived from an EMBL/GenBank/DDBJ whole genome shotgun (WGS) entry which is preliminary data.</text>
</comment>
<evidence type="ECO:0000256" key="1">
    <source>
        <dbReference type="ARBA" id="ARBA00001231"/>
    </source>
</evidence>
<name>A0A3D9ITD6_9BACL</name>
<evidence type="ECO:0000313" key="7">
    <source>
        <dbReference type="EMBL" id="RED64907.1"/>
    </source>
</evidence>
<protein>
    <recommendedName>
        <fullName evidence="3">beta-N-acetylhexosaminidase</fullName>
        <ecNumber evidence="3">3.2.1.52</ecNumber>
    </recommendedName>
</protein>
<sequence length="531" mass="58618">MDIKQLSLREKIGQTVVLLSNPVKETKLGGSLEGFLEKYPVGGFFVGAEIIDEVMTGGDKEQVKQATAAYSAASRVPLLFASDFENGCGSMVSGLTKLPMAMALGAAGSGQLAYDYGKATALEARSIGVNWTFSPVADLNQNRFNPITNIRAVSDEPELTAAILEQVIQGMQDGGLAAGAKHFPGDGNDYRDQHMVTTRNPLPMEEWLSNHGYVFQRLIDKGLYSIMTGHISLPAYQKKSIKGMPLPATLSDELTQQLLKRDMGFRGVVVSDALIMGGYLKWFARGRAEIECFKAGTDMMLWPGLEYFELMERAVETGEVSMERLDDAVSRILEMKRKLGLFDEARKVAEPIAEQETIWVRETARRVAEASITLLRDRNGLLPLRREEIGKALIIGISPNEEDIGELKGLTGVFAERGIEAEFRRNIWYEELEKIEAEFDLIVYAPYMRPHRPMGPMQYSAEEASAIWSSLTVAADKSVVVSFGSPYMFTDYFEMADVYLNAYSHVPATLKAAVDALFGEIPMTGKSPVAL</sequence>
<evidence type="ECO:0000256" key="5">
    <source>
        <dbReference type="ARBA" id="ARBA00023295"/>
    </source>
</evidence>
<dbReference type="GO" id="GO:0005975">
    <property type="term" value="P:carbohydrate metabolic process"/>
    <property type="evidence" value="ECO:0007669"/>
    <property type="project" value="InterPro"/>
</dbReference>
<gene>
    <name evidence="7" type="ORF">DFP95_102328</name>
</gene>
<dbReference type="SUPFAM" id="SSF52279">
    <property type="entry name" value="Beta-D-glucan exohydrolase, C-terminal domain"/>
    <property type="match status" value="1"/>
</dbReference>
<comment type="catalytic activity">
    <reaction evidence="1">
        <text>Hydrolysis of terminal non-reducing N-acetyl-D-hexosamine residues in N-acetyl-beta-D-hexosaminides.</text>
        <dbReference type="EC" id="3.2.1.52"/>
    </reaction>
</comment>
<dbReference type="InterPro" id="IPR036881">
    <property type="entry name" value="Glyco_hydro_3_C_sf"/>
</dbReference>
<dbReference type="RefSeq" id="WP_115991652.1">
    <property type="nucleotide sequence ID" value="NZ_QRDY01000002.1"/>
</dbReference>
<dbReference type="EMBL" id="QRDY01000002">
    <property type="protein sequence ID" value="RED64907.1"/>
    <property type="molecule type" value="Genomic_DNA"/>
</dbReference>
<dbReference type="PROSITE" id="PS00775">
    <property type="entry name" value="GLYCOSYL_HYDROL_F3"/>
    <property type="match status" value="1"/>
</dbReference>
<keyword evidence="4" id="KW-0378">Hydrolase</keyword>
<dbReference type="GO" id="GO:0004563">
    <property type="term" value="F:beta-N-acetylhexosaminidase activity"/>
    <property type="evidence" value="ECO:0007669"/>
    <property type="project" value="UniProtKB-EC"/>
</dbReference>
<evidence type="ECO:0000259" key="6">
    <source>
        <dbReference type="Pfam" id="PF00933"/>
    </source>
</evidence>
<dbReference type="Gene3D" id="3.20.20.300">
    <property type="entry name" value="Glycoside hydrolase, family 3, N-terminal domain"/>
    <property type="match status" value="1"/>
</dbReference>
<dbReference type="PANTHER" id="PTHR30480">
    <property type="entry name" value="BETA-HEXOSAMINIDASE-RELATED"/>
    <property type="match status" value="1"/>
</dbReference>
<dbReference type="InterPro" id="IPR001764">
    <property type="entry name" value="Glyco_hydro_3_N"/>
</dbReference>
<feature type="domain" description="Glycoside hydrolase family 3 N-terminal" evidence="6">
    <location>
        <begin position="8"/>
        <end position="334"/>
    </location>
</feature>
<dbReference type="Proteomes" id="UP000256869">
    <property type="component" value="Unassembled WGS sequence"/>
</dbReference>
<evidence type="ECO:0000256" key="4">
    <source>
        <dbReference type="ARBA" id="ARBA00022801"/>
    </source>
</evidence>
<dbReference type="Gene3D" id="3.40.50.1700">
    <property type="entry name" value="Glycoside hydrolase family 3 C-terminal domain"/>
    <property type="match status" value="1"/>
</dbReference>
<evidence type="ECO:0000256" key="3">
    <source>
        <dbReference type="ARBA" id="ARBA00012663"/>
    </source>
</evidence>
<dbReference type="OrthoDB" id="9805821at2"/>